<evidence type="ECO:0000313" key="4">
    <source>
        <dbReference type="EMBL" id="CAK9220193.1"/>
    </source>
</evidence>
<dbReference type="PROSITE" id="PS51186">
    <property type="entry name" value="GNAT"/>
    <property type="match status" value="1"/>
</dbReference>
<proteinExistence type="predicted"/>
<keyword evidence="2" id="KW-0012">Acyltransferase</keyword>
<evidence type="ECO:0000259" key="3">
    <source>
        <dbReference type="PROSITE" id="PS51186"/>
    </source>
</evidence>
<dbReference type="InterPro" id="IPR016181">
    <property type="entry name" value="Acyl_CoA_acyltransferase"/>
</dbReference>
<evidence type="ECO:0000256" key="2">
    <source>
        <dbReference type="ARBA" id="ARBA00023315"/>
    </source>
</evidence>
<evidence type="ECO:0000313" key="5">
    <source>
        <dbReference type="Proteomes" id="UP001497512"/>
    </source>
</evidence>
<dbReference type="CDD" id="cd04301">
    <property type="entry name" value="NAT_SF"/>
    <property type="match status" value="1"/>
</dbReference>
<reference evidence="4" key="1">
    <citation type="submission" date="2024-02" db="EMBL/GenBank/DDBJ databases">
        <authorList>
            <consortium name="ELIXIR-Norway"/>
            <consortium name="Elixir Norway"/>
        </authorList>
    </citation>
    <scope>NUCLEOTIDE SEQUENCE</scope>
</reference>
<dbReference type="SUPFAM" id="SSF55729">
    <property type="entry name" value="Acyl-CoA N-acyltransferases (Nat)"/>
    <property type="match status" value="1"/>
</dbReference>
<dbReference type="Gene3D" id="3.40.630.30">
    <property type="match status" value="1"/>
</dbReference>
<name>A0ABP0UFL7_9BRYO</name>
<keyword evidence="5" id="KW-1185">Reference proteome</keyword>
<dbReference type="PANTHER" id="PTHR43626:SF4">
    <property type="entry name" value="GCN5-RELATED N-ACETYLTRANSFERASE 2, CHLOROPLASTIC"/>
    <property type="match status" value="1"/>
</dbReference>
<dbReference type="PANTHER" id="PTHR43626">
    <property type="entry name" value="ACYL-COA N-ACYLTRANSFERASE"/>
    <property type="match status" value="1"/>
</dbReference>
<protein>
    <recommendedName>
        <fullName evidence="3">N-acetyltransferase domain-containing protein</fullName>
    </recommendedName>
</protein>
<feature type="domain" description="N-acetyltransferase" evidence="3">
    <location>
        <begin position="142"/>
        <end position="285"/>
    </location>
</feature>
<accession>A0ABP0UFL7</accession>
<sequence length="306" mass="33828">MSLHQMDLTPLPLSCAVDMGRINPSPRLLPSSLVVDHHFETAKFLAKPGCVRWCKSSESDNPLHSSFFNGQHVETLGTGRISLKSRPGRKWQLEAIQSDIGIRLSGLTVNTNWKTIDIEELRSLLAATNQNCEQFPKFDADGSVAKVDPVKLQRALRNSFVVVALNMRVDIPEDYYTERPPDSWLGRNRLVAFGRATSDHTLTASIYDLAVAPSLQRQGIGRKLLQKIVREISRQGISDIAAMATPDTRCFFQACGFGSDILGSTSMVYRAKDTRIGTCVEKNAVYFINSSRGEVVASTVNIHSSC</sequence>
<organism evidence="4 5">
    <name type="scientific">Sphagnum troendelagicum</name>
    <dbReference type="NCBI Taxonomy" id="128251"/>
    <lineage>
        <taxon>Eukaryota</taxon>
        <taxon>Viridiplantae</taxon>
        <taxon>Streptophyta</taxon>
        <taxon>Embryophyta</taxon>
        <taxon>Bryophyta</taxon>
        <taxon>Sphagnophytina</taxon>
        <taxon>Sphagnopsida</taxon>
        <taxon>Sphagnales</taxon>
        <taxon>Sphagnaceae</taxon>
        <taxon>Sphagnum</taxon>
    </lineage>
</organism>
<dbReference type="EMBL" id="OZ019895">
    <property type="protein sequence ID" value="CAK9220193.1"/>
    <property type="molecule type" value="Genomic_DNA"/>
</dbReference>
<dbReference type="Proteomes" id="UP001497512">
    <property type="component" value="Chromosome 3"/>
</dbReference>
<evidence type="ECO:0000256" key="1">
    <source>
        <dbReference type="ARBA" id="ARBA00022679"/>
    </source>
</evidence>
<dbReference type="Pfam" id="PF00583">
    <property type="entry name" value="Acetyltransf_1"/>
    <property type="match status" value="1"/>
</dbReference>
<keyword evidence="1" id="KW-0808">Transferase</keyword>
<dbReference type="InterPro" id="IPR000182">
    <property type="entry name" value="GNAT_dom"/>
</dbReference>
<gene>
    <name evidence="4" type="ORF">CSSPTR1EN2_LOCUS15262</name>
</gene>
<dbReference type="InterPro" id="IPR045039">
    <property type="entry name" value="NSI-like"/>
</dbReference>